<evidence type="ECO:0000313" key="7">
    <source>
        <dbReference type="Proteomes" id="UP000002424"/>
    </source>
</evidence>
<name>C1DIH9_AZOVD</name>
<evidence type="ECO:0000313" key="6">
    <source>
        <dbReference type="EMBL" id="ACO78660.1"/>
    </source>
</evidence>
<accession>C1DIH9</accession>
<evidence type="ECO:0000256" key="4">
    <source>
        <dbReference type="ARBA" id="ARBA00023163"/>
    </source>
</evidence>
<dbReference type="SUPFAM" id="SSF53850">
    <property type="entry name" value="Periplasmic binding protein-like II"/>
    <property type="match status" value="1"/>
</dbReference>
<dbReference type="KEGG" id="avn:Avin_24760"/>
<evidence type="ECO:0000256" key="3">
    <source>
        <dbReference type="ARBA" id="ARBA00023125"/>
    </source>
</evidence>
<dbReference type="Proteomes" id="UP000002424">
    <property type="component" value="Chromosome"/>
</dbReference>
<dbReference type="PANTHER" id="PTHR30537:SF21">
    <property type="entry name" value="HTH-TYPE TRANSCRIPTIONAL REGULATOR SINR-RELATED"/>
    <property type="match status" value="1"/>
</dbReference>
<sequence length="319" mass="35406">MIRLEDLALFVRSAALGSFSAVAREVDLLPGQVSAAIKRLERDLDIRLFARSTRSLRLTAEGEQYLPYAERVLETLREGHERLHRERAGLQGLLQVSAPSDLGRNLLLPWLSAFCREHPRLTLRLLLSDQVADIFRDPIDVAIRYGPMEDASFIALPLAPDNRRVLVAAPDYLQRCGRPRTLDELAGHVCLVYLLGGRAHDKWGFEEGGRRRVIAVRGGLLSDDADVVRRWAIAGHGIAYKSWLDVGEDVAAGRLELLLGDCPGEAAPLHLVCPHRKQFSPAVQQLYALLKSRFAALGERMRRRALAPSPHGGEGWGEG</sequence>
<dbReference type="FunFam" id="1.10.10.10:FF:000001">
    <property type="entry name" value="LysR family transcriptional regulator"/>
    <property type="match status" value="1"/>
</dbReference>
<dbReference type="AlphaFoldDB" id="C1DIH9"/>
<dbReference type="PANTHER" id="PTHR30537">
    <property type="entry name" value="HTH-TYPE TRANSCRIPTIONAL REGULATOR"/>
    <property type="match status" value="1"/>
</dbReference>
<dbReference type="Pfam" id="PF03466">
    <property type="entry name" value="LysR_substrate"/>
    <property type="match status" value="1"/>
</dbReference>
<dbReference type="EMBL" id="CP001157">
    <property type="protein sequence ID" value="ACO78660.1"/>
    <property type="molecule type" value="Genomic_DNA"/>
</dbReference>
<organism evidence="6 7">
    <name type="scientific">Azotobacter vinelandii (strain DJ / ATCC BAA-1303)</name>
    <dbReference type="NCBI Taxonomy" id="322710"/>
    <lineage>
        <taxon>Bacteria</taxon>
        <taxon>Pseudomonadati</taxon>
        <taxon>Pseudomonadota</taxon>
        <taxon>Gammaproteobacteria</taxon>
        <taxon>Pseudomonadales</taxon>
        <taxon>Pseudomonadaceae</taxon>
        <taxon>Azotobacter</taxon>
    </lineage>
</organism>
<dbReference type="InterPro" id="IPR058163">
    <property type="entry name" value="LysR-type_TF_proteobact-type"/>
</dbReference>
<protein>
    <submittedName>
        <fullName evidence="6">LysR family transcriptional regulator protein</fullName>
    </submittedName>
</protein>
<feature type="domain" description="HTH lysR-type" evidence="5">
    <location>
        <begin position="2"/>
        <end position="59"/>
    </location>
</feature>
<dbReference type="Gene3D" id="3.40.190.290">
    <property type="match status" value="1"/>
</dbReference>
<dbReference type="InterPro" id="IPR036390">
    <property type="entry name" value="WH_DNA-bd_sf"/>
</dbReference>
<evidence type="ECO:0000256" key="1">
    <source>
        <dbReference type="ARBA" id="ARBA00009437"/>
    </source>
</evidence>
<keyword evidence="4" id="KW-0804">Transcription</keyword>
<dbReference type="Gene3D" id="1.10.10.10">
    <property type="entry name" value="Winged helix-like DNA-binding domain superfamily/Winged helix DNA-binding domain"/>
    <property type="match status" value="1"/>
</dbReference>
<dbReference type="RefSeq" id="WP_012701053.1">
    <property type="nucleotide sequence ID" value="NC_012560.1"/>
</dbReference>
<dbReference type="eggNOG" id="COG0583">
    <property type="taxonomic scope" value="Bacteria"/>
</dbReference>
<keyword evidence="2" id="KW-0805">Transcription regulation</keyword>
<reference evidence="6 7" key="1">
    <citation type="journal article" date="2009" name="J. Bacteriol.">
        <title>Genome sequence of Azotobacter vinelandii, an obligate aerobe specialized to support diverse anaerobic metabolic processes.</title>
        <authorList>
            <person name="Setubal J.C."/>
            <person name="dos Santos P."/>
            <person name="Goldman B.S."/>
            <person name="Ertesvag H."/>
            <person name="Espin G."/>
            <person name="Rubio L.M."/>
            <person name="Valla S."/>
            <person name="Almeida N.F."/>
            <person name="Balasubramanian D."/>
            <person name="Cromes L."/>
            <person name="Curatti L."/>
            <person name="Du Z."/>
            <person name="Godsy E."/>
            <person name="Goodner B."/>
            <person name="Hellner-Burris K."/>
            <person name="Hernandez J.A."/>
            <person name="Houmiel K."/>
            <person name="Imperial J."/>
            <person name="Kennedy C."/>
            <person name="Larson T.J."/>
            <person name="Latreille P."/>
            <person name="Ligon L.S."/>
            <person name="Lu J."/>
            <person name="Maerk M."/>
            <person name="Miller N.M."/>
            <person name="Norton S."/>
            <person name="O'Carroll I.P."/>
            <person name="Paulsen I."/>
            <person name="Raulfs E.C."/>
            <person name="Roemer R."/>
            <person name="Rosser J."/>
            <person name="Segura D."/>
            <person name="Slater S."/>
            <person name="Stricklin S.L."/>
            <person name="Studholme D.J."/>
            <person name="Sun J."/>
            <person name="Viana C.J."/>
            <person name="Wallin E."/>
            <person name="Wang B."/>
            <person name="Wheeler C."/>
            <person name="Zhu H."/>
            <person name="Dean D.R."/>
            <person name="Dixon R."/>
            <person name="Wood D."/>
        </authorList>
    </citation>
    <scope>NUCLEOTIDE SEQUENCE [LARGE SCALE GENOMIC DNA]</scope>
    <source>
        <strain evidence="7">DJ / ATCC BAA-1303</strain>
    </source>
</reference>
<dbReference type="CDD" id="cd08422">
    <property type="entry name" value="PBP2_CrgA_like"/>
    <property type="match status" value="1"/>
</dbReference>
<dbReference type="GO" id="GO:0003700">
    <property type="term" value="F:DNA-binding transcription factor activity"/>
    <property type="evidence" value="ECO:0007669"/>
    <property type="project" value="InterPro"/>
</dbReference>
<dbReference type="InterPro" id="IPR036388">
    <property type="entry name" value="WH-like_DNA-bd_sf"/>
</dbReference>
<dbReference type="InterPro" id="IPR005119">
    <property type="entry name" value="LysR_subst-bd"/>
</dbReference>
<dbReference type="FunFam" id="3.40.190.290:FF:000001">
    <property type="entry name" value="Transcriptional regulator, LysR family"/>
    <property type="match status" value="1"/>
</dbReference>
<dbReference type="GeneID" id="88185643"/>
<keyword evidence="7" id="KW-1185">Reference proteome</keyword>
<comment type="similarity">
    <text evidence="1">Belongs to the LysR transcriptional regulatory family.</text>
</comment>
<evidence type="ECO:0000259" key="5">
    <source>
        <dbReference type="PROSITE" id="PS50931"/>
    </source>
</evidence>
<proteinExistence type="inferred from homology"/>
<dbReference type="PROSITE" id="PS50931">
    <property type="entry name" value="HTH_LYSR"/>
    <property type="match status" value="1"/>
</dbReference>
<keyword evidence="3" id="KW-0238">DNA-binding</keyword>
<dbReference type="EnsemblBacteria" id="ACO78660">
    <property type="protein sequence ID" value="ACO78660"/>
    <property type="gene ID" value="Avin_24760"/>
</dbReference>
<dbReference type="HOGENOM" id="CLU_039613_16_4_6"/>
<dbReference type="OrthoDB" id="9786526at2"/>
<dbReference type="STRING" id="322710.Avin_24760"/>
<dbReference type="InterPro" id="IPR000847">
    <property type="entry name" value="LysR_HTH_N"/>
</dbReference>
<dbReference type="SUPFAM" id="SSF46785">
    <property type="entry name" value="Winged helix' DNA-binding domain"/>
    <property type="match status" value="1"/>
</dbReference>
<evidence type="ECO:0000256" key="2">
    <source>
        <dbReference type="ARBA" id="ARBA00023015"/>
    </source>
</evidence>
<gene>
    <name evidence="6" type="ordered locus">Avin_24760</name>
</gene>
<dbReference type="GO" id="GO:0006351">
    <property type="term" value="P:DNA-templated transcription"/>
    <property type="evidence" value="ECO:0007669"/>
    <property type="project" value="TreeGrafter"/>
</dbReference>
<dbReference type="Pfam" id="PF00126">
    <property type="entry name" value="HTH_1"/>
    <property type="match status" value="1"/>
</dbReference>
<dbReference type="GO" id="GO:0043565">
    <property type="term" value="F:sequence-specific DNA binding"/>
    <property type="evidence" value="ECO:0007669"/>
    <property type="project" value="TreeGrafter"/>
</dbReference>